<sequence>MKCSTDLIYEQVELSTVSITPAITVGEEIVPSHSQVTALVEDNLVFEMNVDRHESLNVYDVEPAALDNDTCSDSDSASFTDQELDANKIWTKNLQKTEISFRLEGYCKFTGCAITFKIIISDEDLLDAHVQFSGITRIHKLSEIMARPVRASKRGEIASSMKNISPHQKHLDCIKELCPEHPNEMESLRLLKEDFEKQHESYACLQYIFTEPSSVMLWSKESLKILRQRCIDDVVYIDATGSIVKKRKHPFYIYEMVVRSSMKGGSPFPVATYLTNLHSTASILSFLNFLYSDYCKLFGKSSRVSPRYFICDGSIVLLQALARTFCYELLESVMERYYRIVVGHGNTKDFQKPIIHRSLSHIMKNAKVLFLKNIPKNFTFAMYLIGRVANVTIINELNSILISMEGVFGSEFEGPQVTQYLLQLQQAIKDNEFDLEENGATTTTELAETSGSLEKRKQRKKGIYVSNPKKPLILIKDKIQENQSLVTKPVTHIQQQPIILNSFWSDLQGTSWLSSDHIKLAMFILSLQYPHIDGLSDTDFLTHIGLNSNLPTPHGKFIQILNKGGNHWITRRTLPTESKPKNIEINLYCTCRLNHIPQKTGVKENMITCDRCGECDLEEVREEGRQFQIRGPEKTKADLAKECQTEKTKKLLEKEDWRSAHIGFIP</sequence>
<dbReference type="HOGENOM" id="CLU_412384_0_0_1"/>
<proteinExistence type="predicted"/>
<gene>
    <name evidence="2" type="primary">20203673</name>
    <name evidence="1" type="ORF">HELRODRAFT_171479</name>
</gene>
<dbReference type="OrthoDB" id="413122at2759"/>
<name>T1F4C4_HELRO</name>
<protein>
    <recommendedName>
        <fullName evidence="4">MULE transposase domain-containing protein</fullName>
    </recommendedName>
</protein>
<dbReference type="KEGG" id="hro:HELRODRAFT_171479"/>
<dbReference type="eggNOG" id="ENOG502SGRS">
    <property type="taxonomic scope" value="Eukaryota"/>
</dbReference>
<evidence type="ECO:0008006" key="4">
    <source>
        <dbReference type="Google" id="ProtNLM"/>
    </source>
</evidence>
<reference evidence="3" key="1">
    <citation type="submission" date="2012-12" db="EMBL/GenBank/DDBJ databases">
        <authorList>
            <person name="Hellsten U."/>
            <person name="Grimwood J."/>
            <person name="Chapman J.A."/>
            <person name="Shapiro H."/>
            <person name="Aerts A."/>
            <person name="Otillar R.P."/>
            <person name="Terry A.Y."/>
            <person name="Boore J.L."/>
            <person name="Simakov O."/>
            <person name="Marletaz F."/>
            <person name="Cho S.-J."/>
            <person name="Edsinger-Gonzales E."/>
            <person name="Havlak P."/>
            <person name="Kuo D.-H."/>
            <person name="Larsson T."/>
            <person name="Lv J."/>
            <person name="Arendt D."/>
            <person name="Savage R."/>
            <person name="Osoegawa K."/>
            <person name="de Jong P."/>
            <person name="Lindberg D.R."/>
            <person name="Seaver E.C."/>
            <person name="Weisblat D.A."/>
            <person name="Putnam N.H."/>
            <person name="Grigoriev I.V."/>
            <person name="Rokhsar D.S."/>
        </authorList>
    </citation>
    <scope>NUCLEOTIDE SEQUENCE</scope>
</reference>
<reference evidence="2" key="3">
    <citation type="submission" date="2015-06" db="UniProtKB">
        <authorList>
            <consortium name="EnsemblMetazoa"/>
        </authorList>
    </citation>
    <scope>IDENTIFICATION</scope>
</reference>
<dbReference type="EnsemblMetazoa" id="HelroT171479">
    <property type="protein sequence ID" value="HelroP171479"/>
    <property type="gene ID" value="HelroG171479"/>
</dbReference>
<dbReference type="InParanoid" id="T1F4C4"/>
<dbReference type="Proteomes" id="UP000015101">
    <property type="component" value="Unassembled WGS sequence"/>
</dbReference>
<dbReference type="RefSeq" id="XP_009016438.1">
    <property type="nucleotide sequence ID" value="XM_009018190.1"/>
</dbReference>
<evidence type="ECO:0000313" key="1">
    <source>
        <dbReference type="EMBL" id="ESO05805.1"/>
    </source>
</evidence>
<dbReference type="PANTHER" id="PTHR34718:SF2">
    <property type="entry name" value="PHD-TYPE DOMAIN-CONTAINING PROTEIN"/>
    <property type="match status" value="1"/>
</dbReference>
<dbReference type="PANTHER" id="PTHR34718">
    <property type="entry name" value="PHD-TYPE DOMAIN-CONTAINING PROTEIN"/>
    <property type="match status" value="1"/>
</dbReference>
<dbReference type="EMBL" id="AMQM01003883">
    <property type="status" value="NOT_ANNOTATED_CDS"/>
    <property type="molecule type" value="Genomic_DNA"/>
</dbReference>
<evidence type="ECO:0000313" key="3">
    <source>
        <dbReference type="Proteomes" id="UP000015101"/>
    </source>
</evidence>
<accession>T1F4C4</accession>
<reference evidence="1 3" key="2">
    <citation type="journal article" date="2013" name="Nature">
        <title>Insights into bilaterian evolution from three spiralian genomes.</title>
        <authorList>
            <person name="Simakov O."/>
            <person name="Marletaz F."/>
            <person name="Cho S.J."/>
            <person name="Edsinger-Gonzales E."/>
            <person name="Havlak P."/>
            <person name="Hellsten U."/>
            <person name="Kuo D.H."/>
            <person name="Larsson T."/>
            <person name="Lv J."/>
            <person name="Arendt D."/>
            <person name="Savage R."/>
            <person name="Osoegawa K."/>
            <person name="de Jong P."/>
            <person name="Grimwood J."/>
            <person name="Chapman J.A."/>
            <person name="Shapiro H."/>
            <person name="Aerts A."/>
            <person name="Otillar R.P."/>
            <person name="Terry A.Y."/>
            <person name="Boore J.L."/>
            <person name="Grigoriev I.V."/>
            <person name="Lindberg D.R."/>
            <person name="Seaver E.C."/>
            <person name="Weisblat D.A."/>
            <person name="Putnam N.H."/>
            <person name="Rokhsar D.S."/>
        </authorList>
    </citation>
    <scope>NUCLEOTIDE SEQUENCE</scope>
</reference>
<dbReference type="CTD" id="20203673"/>
<dbReference type="EMBL" id="KB096325">
    <property type="protein sequence ID" value="ESO05805.1"/>
    <property type="molecule type" value="Genomic_DNA"/>
</dbReference>
<organism evidence="2 3">
    <name type="scientific">Helobdella robusta</name>
    <name type="common">Californian leech</name>
    <dbReference type="NCBI Taxonomy" id="6412"/>
    <lineage>
        <taxon>Eukaryota</taxon>
        <taxon>Metazoa</taxon>
        <taxon>Spiralia</taxon>
        <taxon>Lophotrochozoa</taxon>
        <taxon>Annelida</taxon>
        <taxon>Clitellata</taxon>
        <taxon>Hirudinea</taxon>
        <taxon>Rhynchobdellida</taxon>
        <taxon>Glossiphoniidae</taxon>
        <taxon>Helobdella</taxon>
    </lineage>
</organism>
<evidence type="ECO:0000313" key="2">
    <source>
        <dbReference type="EnsemblMetazoa" id="HelroP171479"/>
    </source>
</evidence>
<keyword evidence="3" id="KW-1185">Reference proteome</keyword>
<dbReference type="GeneID" id="20203673"/>
<dbReference type="AlphaFoldDB" id="T1F4C4"/>